<evidence type="ECO:0000259" key="4">
    <source>
        <dbReference type="PROSITE" id="PS50112"/>
    </source>
</evidence>
<dbReference type="InterPro" id="IPR029016">
    <property type="entry name" value="GAF-like_dom_sf"/>
</dbReference>
<feature type="coiled-coil region" evidence="2">
    <location>
        <begin position="37"/>
        <end position="71"/>
    </location>
</feature>
<dbReference type="PROSITE" id="PS50113">
    <property type="entry name" value="PAC"/>
    <property type="match status" value="3"/>
</dbReference>
<dbReference type="InterPro" id="IPR011495">
    <property type="entry name" value="Sig_transdc_His_kin_sub2_dim/P"/>
</dbReference>
<dbReference type="SMART" id="SM00091">
    <property type="entry name" value="PAS"/>
    <property type="match status" value="4"/>
</dbReference>
<dbReference type="SMART" id="SM00086">
    <property type="entry name" value="PAC"/>
    <property type="match status" value="3"/>
</dbReference>
<dbReference type="AlphaFoldDB" id="A0A1Z4JPZ6"/>
<evidence type="ECO:0000259" key="3">
    <source>
        <dbReference type="PROSITE" id="PS50109"/>
    </source>
</evidence>
<evidence type="ECO:0000256" key="2">
    <source>
        <dbReference type="SAM" id="Coils"/>
    </source>
</evidence>
<keyword evidence="7" id="KW-1185">Reference proteome</keyword>
<accession>A0A1Z4JPZ6</accession>
<dbReference type="Pfam" id="PF13188">
    <property type="entry name" value="PAS_8"/>
    <property type="match status" value="1"/>
</dbReference>
<dbReference type="SUPFAM" id="SSF55781">
    <property type="entry name" value="GAF domain-like"/>
    <property type="match status" value="1"/>
</dbReference>
<feature type="domain" description="PAC" evidence="5">
    <location>
        <begin position="739"/>
        <end position="788"/>
    </location>
</feature>
<dbReference type="PROSITE" id="PS50112">
    <property type="entry name" value="PAS"/>
    <property type="match status" value="4"/>
</dbReference>
<dbReference type="Gene3D" id="3.30.450.20">
    <property type="entry name" value="PAS domain"/>
    <property type="match status" value="4"/>
</dbReference>
<feature type="domain" description="PAS" evidence="4">
    <location>
        <begin position="80"/>
        <end position="117"/>
    </location>
</feature>
<dbReference type="InterPro" id="IPR013656">
    <property type="entry name" value="PAS_4"/>
</dbReference>
<evidence type="ECO:0000259" key="5">
    <source>
        <dbReference type="PROSITE" id="PS50113"/>
    </source>
</evidence>
<dbReference type="InterPro" id="IPR000700">
    <property type="entry name" value="PAS-assoc_C"/>
</dbReference>
<dbReference type="PANTHER" id="PTHR43065:SF23">
    <property type="entry name" value="SENSOR HISTIDINE KINASE PDTAS"/>
    <property type="match status" value="1"/>
</dbReference>
<feature type="domain" description="Histidine kinase" evidence="3">
    <location>
        <begin position="799"/>
        <end position="998"/>
    </location>
</feature>
<dbReference type="InterPro" id="IPR000014">
    <property type="entry name" value="PAS"/>
</dbReference>
<feature type="domain" description="PAS" evidence="4">
    <location>
        <begin position="534"/>
        <end position="607"/>
    </location>
</feature>
<dbReference type="Pfam" id="PF02518">
    <property type="entry name" value="HATPase_c"/>
    <property type="match status" value="1"/>
</dbReference>
<organism evidence="6 7">
    <name type="scientific">Leptolyngbya boryana NIES-2135</name>
    <dbReference type="NCBI Taxonomy" id="1973484"/>
    <lineage>
        <taxon>Bacteria</taxon>
        <taxon>Bacillati</taxon>
        <taxon>Cyanobacteriota</taxon>
        <taxon>Cyanophyceae</taxon>
        <taxon>Leptolyngbyales</taxon>
        <taxon>Leptolyngbyaceae</taxon>
        <taxon>Leptolyngbya group</taxon>
        <taxon>Leptolyngbya</taxon>
    </lineage>
</organism>
<sequence>MHQIDAPPTLTQLRDLLNRSDTNLAEPSTIELLHSTFTQLESTIVALQQELRQERAARQQAEAALQNATQRNDSTGLKHSLELTQAVLESITDGLLAIDCDGKILSLNQKFRQQWGLLDHPMQNDRDSVKASCELLVNPEALDQQIEAEYADFEIENRAVIQFKDGRFLERFSKPLRLNQITIGRVISTRDITEQYCAQLALTESERLLRTVVTNTPTILYAIDQHGVYTLAEGKGLDAINLKSSDLVGKSIYEFYREFPNIIQDIDHVLSGEEHRSVLDFGGVTFDNRATPLYNAQHQVVGMIGVATDVTAQRQAERALYRAKQDLEVRVAARTAELQASNINLQREINQRRRIEQSLLEKQNCLELLNRLSQGTTAGLSVEALIKLAIDETAQLFPEVRVLYGVIESRQIKVLHSAQRDEMPALTGILEGLYLTPQYLALVAERNPVLIEDVLQEPALASMSTEMLKRRTRAIAMIAVQHTADQIAILSLNAAYPKQWSFCEAQTLTEVSNYLSIVLQKIRAQEERQKAEERLKLFKSVVINGNDAVIITNADVDEPKISYVNEAFIESTGYTPEEVIGKTPHILQGERTDRAQLARIREAMHEGRAIQVEIMNYRKDGSEYWADLNIVPISDARGTLTHFVALQRDITDRKWSERALLATQARLKYLLSSSPSVIYTCQPKRNRACTFVSENITRQLGYEIWQYLKDPHFWIDHIHPEDLPNVLEHLDRLTETGGATCEYRFLHQDGSYRWLRDDMKLLSDQSVEVIGSVVDISDRKRAEEQIRASLQEKEVMLKEIHHRVKNNLQVVSSLLKLQAGYIDDKRIVEVFKESQNRVSAMALIHEKLYQSEDLAKTNFSEYIQSLVTALFRSYSAHSRAIQLRLDVQDVRLSIDTAIPCGLIINELVSNALKYAFPVGEPGEIYIKLQAQEVDAHESLRYQLIVGDNGRGFPSDLDFRNTKSLGLQLVCSLIRQLRGEIDLTSNSGVQYTMCFMEQKIRV</sequence>
<dbReference type="Pfam" id="PF08448">
    <property type="entry name" value="PAS_4"/>
    <property type="match status" value="1"/>
</dbReference>
<feature type="domain" description="PAC" evidence="5">
    <location>
        <begin position="271"/>
        <end position="322"/>
    </location>
</feature>
<dbReference type="Gene3D" id="3.30.565.10">
    <property type="entry name" value="Histidine kinase-like ATPase, C-terminal domain"/>
    <property type="match status" value="1"/>
</dbReference>
<dbReference type="Pfam" id="PF08447">
    <property type="entry name" value="PAS_3"/>
    <property type="match status" value="1"/>
</dbReference>
<dbReference type="Pfam" id="PF07568">
    <property type="entry name" value="HisKA_2"/>
    <property type="match status" value="1"/>
</dbReference>
<keyword evidence="1 6" id="KW-0418">Kinase</keyword>
<dbReference type="InterPro" id="IPR005467">
    <property type="entry name" value="His_kinase_dom"/>
</dbReference>
<keyword evidence="1 6" id="KW-0808">Transferase</keyword>
<dbReference type="PROSITE" id="PS50109">
    <property type="entry name" value="HIS_KIN"/>
    <property type="match status" value="1"/>
</dbReference>
<evidence type="ECO:0000313" key="7">
    <source>
        <dbReference type="Proteomes" id="UP000217895"/>
    </source>
</evidence>
<feature type="domain" description="PAC" evidence="5">
    <location>
        <begin position="608"/>
        <end position="662"/>
    </location>
</feature>
<keyword evidence="2" id="KW-0175">Coiled coil</keyword>
<dbReference type="InterPro" id="IPR003594">
    <property type="entry name" value="HATPase_dom"/>
</dbReference>
<dbReference type="InterPro" id="IPR035965">
    <property type="entry name" value="PAS-like_dom_sf"/>
</dbReference>
<dbReference type="SUPFAM" id="SSF55874">
    <property type="entry name" value="ATPase domain of HSP90 chaperone/DNA topoisomerase II/histidine kinase"/>
    <property type="match status" value="1"/>
</dbReference>
<dbReference type="GO" id="GO:0016301">
    <property type="term" value="F:kinase activity"/>
    <property type="evidence" value="ECO:0007669"/>
    <property type="project" value="UniProtKB-KW"/>
</dbReference>
<dbReference type="PANTHER" id="PTHR43065">
    <property type="entry name" value="SENSOR HISTIDINE KINASE"/>
    <property type="match status" value="1"/>
</dbReference>
<dbReference type="Gene3D" id="3.30.450.40">
    <property type="match status" value="1"/>
</dbReference>
<evidence type="ECO:0000313" key="6">
    <source>
        <dbReference type="EMBL" id="BAY58789.1"/>
    </source>
</evidence>
<protein>
    <submittedName>
        <fullName evidence="6">Signal transduction histidine kinase</fullName>
    </submittedName>
</protein>
<evidence type="ECO:0000256" key="1">
    <source>
        <dbReference type="ARBA" id="ARBA00022777"/>
    </source>
</evidence>
<dbReference type="EMBL" id="AP018203">
    <property type="protein sequence ID" value="BAY58789.1"/>
    <property type="molecule type" value="Genomic_DNA"/>
</dbReference>
<dbReference type="SMART" id="SM00387">
    <property type="entry name" value="HATPase_c"/>
    <property type="match status" value="1"/>
</dbReference>
<dbReference type="InterPro" id="IPR013655">
    <property type="entry name" value="PAS_fold_3"/>
</dbReference>
<dbReference type="NCBIfam" id="TIGR00229">
    <property type="entry name" value="sensory_box"/>
    <property type="match status" value="2"/>
</dbReference>
<dbReference type="InterPro" id="IPR001610">
    <property type="entry name" value="PAC"/>
</dbReference>
<feature type="domain" description="PAS" evidence="4">
    <location>
        <begin position="663"/>
        <end position="737"/>
    </location>
</feature>
<proteinExistence type="predicted"/>
<dbReference type="CDD" id="cd00130">
    <property type="entry name" value="PAS"/>
    <property type="match status" value="2"/>
</dbReference>
<dbReference type="Pfam" id="PF13426">
    <property type="entry name" value="PAS_9"/>
    <property type="match status" value="1"/>
</dbReference>
<dbReference type="InterPro" id="IPR036890">
    <property type="entry name" value="HATPase_C_sf"/>
</dbReference>
<dbReference type="SUPFAM" id="SSF55785">
    <property type="entry name" value="PYP-like sensor domain (PAS domain)"/>
    <property type="match status" value="4"/>
</dbReference>
<reference evidence="6 7" key="1">
    <citation type="submission" date="2017-06" db="EMBL/GenBank/DDBJ databases">
        <title>Genome sequencing of cyanobaciteial culture collection at National Institute for Environmental Studies (NIES).</title>
        <authorList>
            <person name="Hirose Y."/>
            <person name="Shimura Y."/>
            <person name="Fujisawa T."/>
            <person name="Nakamura Y."/>
            <person name="Kawachi M."/>
        </authorList>
    </citation>
    <scope>NUCLEOTIDE SEQUENCE [LARGE SCALE GENOMIC DNA]</scope>
    <source>
        <strain evidence="6 7">NIES-2135</strain>
    </source>
</reference>
<dbReference type="Proteomes" id="UP000217895">
    <property type="component" value="Chromosome"/>
</dbReference>
<name>A0A1Z4JPZ6_LEPBY</name>
<feature type="domain" description="PAS" evidence="4">
    <location>
        <begin position="205"/>
        <end position="258"/>
    </location>
</feature>
<gene>
    <name evidence="6" type="ORF">NIES2135_56630</name>
</gene>